<dbReference type="EMBL" id="JAULSO010000001">
    <property type="protein sequence ID" value="KAK3693619.1"/>
    <property type="molecule type" value="Genomic_DNA"/>
</dbReference>
<evidence type="ECO:0000256" key="1">
    <source>
        <dbReference type="SAM" id="MobiDB-lite"/>
    </source>
</evidence>
<reference evidence="2" key="2">
    <citation type="submission" date="2023-06" db="EMBL/GenBank/DDBJ databases">
        <authorList>
            <consortium name="Lawrence Berkeley National Laboratory"/>
            <person name="Haridas S."/>
            <person name="Hensen N."/>
            <person name="Bonometti L."/>
            <person name="Westerberg I."/>
            <person name="Brannstrom I.O."/>
            <person name="Guillou S."/>
            <person name="Cros-Aarteil S."/>
            <person name="Calhoun S."/>
            <person name="Kuo A."/>
            <person name="Mondo S."/>
            <person name="Pangilinan J."/>
            <person name="Riley R."/>
            <person name="Labutti K."/>
            <person name="Andreopoulos B."/>
            <person name="Lipzen A."/>
            <person name="Chen C."/>
            <person name="Yanf M."/>
            <person name="Daum C."/>
            <person name="Ng V."/>
            <person name="Clum A."/>
            <person name="Steindorff A."/>
            <person name="Ohm R."/>
            <person name="Martin F."/>
            <person name="Silar P."/>
            <person name="Natvig D."/>
            <person name="Lalanne C."/>
            <person name="Gautier V."/>
            <person name="Ament-Velasquez S.L."/>
            <person name="Kruys A."/>
            <person name="Hutchinson M.I."/>
            <person name="Powell A.J."/>
            <person name="Barry K."/>
            <person name="Miller A.N."/>
            <person name="Grigoriev I.V."/>
            <person name="Debuchy R."/>
            <person name="Gladieux P."/>
            <person name="Thoren M.H."/>
            <person name="Johannesson H."/>
        </authorList>
    </citation>
    <scope>NUCLEOTIDE SEQUENCE</scope>
    <source>
        <strain evidence="2">CBS 314.62</strain>
    </source>
</reference>
<evidence type="ECO:0000313" key="2">
    <source>
        <dbReference type="EMBL" id="KAK3693619.1"/>
    </source>
</evidence>
<proteinExistence type="predicted"/>
<feature type="compositionally biased region" description="Low complexity" evidence="1">
    <location>
        <begin position="159"/>
        <end position="173"/>
    </location>
</feature>
<feature type="compositionally biased region" description="Basic residues" evidence="1">
    <location>
        <begin position="195"/>
        <end position="204"/>
    </location>
</feature>
<keyword evidence="3" id="KW-1185">Reference proteome</keyword>
<feature type="region of interest" description="Disordered" evidence="1">
    <location>
        <begin position="159"/>
        <end position="212"/>
    </location>
</feature>
<dbReference type="Proteomes" id="UP001270362">
    <property type="component" value="Unassembled WGS sequence"/>
</dbReference>
<dbReference type="AlphaFoldDB" id="A0AAE0XHM9"/>
<evidence type="ECO:0008006" key="4">
    <source>
        <dbReference type="Google" id="ProtNLM"/>
    </source>
</evidence>
<sequence length="310" mass="34281">MDSSCSLGDCGNWKLLPDYPGVDTDVYADPFTLGPLNVVPCHPPPGDQGFHDEQVEIPAPPYPQEPIGSYFPQTATETGFLDHQTRGPGTAEVSVDLGLPSPWITSPMERIDDGWALTPGLWDPNGWPQPAYRDLVSPACSELPGVPQAQAHASPSILNPQLPLQSLPPSQSPTRANGPALRPKAPISTTTARPRSPKRARSTKPTKDPPEVERVQTYHRDVGAKNSRRRCSAQLKMYELKSKGLQEEHLKLLEGRRALKEETLALKEEILAHAGCNDRIISDYISHVSHEFVKEERRKYHAVHGQKCRH</sequence>
<organism evidence="2 3">
    <name type="scientific">Podospora appendiculata</name>
    <dbReference type="NCBI Taxonomy" id="314037"/>
    <lineage>
        <taxon>Eukaryota</taxon>
        <taxon>Fungi</taxon>
        <taxon>Dikarya</taxon>
        <taxon>Ascomycota</taxon>
        <taxon>Pezizomycotina</taxon>
        <taxon>Sordariomycetes</taxon>
        <taxon>Sordariomycetidae</taxon>
        <taxon>Sordariales</taxon>
        <taxon>Podosporaceae</taxon>
        <taxon>Podospora</taxon>
    </lineage>
</organism>
<accession>A0AAE0XHM9</accession>
<comment type="caution">
    <text evidence="2">The sequence shown here is derived from an EMBL/GenBank/DDBJ whole genome shotgun (WGS) entry which is preliminary data.</text>
</comment>
<evidence type="ECO:0000313" key="3">
    <source>
        <dbReference type="Proteomes" id="UP001270362"/>
    </source>
</evidence>
<protein>
    <recommendedName>
        <fullName evidence="4">BZIP domain-containing protein</fullName>
    </recommendedName>
</protein>
<name>A0AAE0XHM9_9PEZI</name>
<gene>
    <name evidence="2" type="ORF">B0T22DRAFT_45214</name>
</gene>
<reference evidence="2" key="1">
    <citation type="journal article" date="2023" name="Mol. Phylogenet. Evol.">
        <title>Genome-scale phylogeny and comparative genomics of the fungal order Sordariales.</title>
        <authorList>
            <person name="Hensen N."/>
            <person name="Bonometti L."/>
            <person name="Westerberg I."/>
            <person name="Brannstrom I.O."/>
            <person name="Guillou S."/>
            <person name="Cros-Aarteil S."/>
            <person name="Calhoun S."/>
            <person name="Haridas S."/>
            <person name="Kuo A."/>
            <person name="Mondo S."/>
            <person name="Pangilinan J."/>
            <person name="Riley R."/>
            <person name="LaButti K."/>
            <person name="Andreopoulos B."/>
            <person name="Lipzen A."/>
            <person name="Chen C."/>
            <person name="Yan M."/>
            <person name="Daum C."/>
            <person name="Ng V."/>
            <person name="Clum A."/>
            <person name="Steindorff A."/>
            <person name="Ohm R.A."/>
            <person name="Martin F."/>
            <person name="Silar P."/>
            <person name="Natvig D.O."/>
            <person name="Lalanne C."/>
            <person name="Gautier V."/>
            <person name="Ament-Velasquez S.L."/>
            <person name="Kruys A."/>
            <person name="Hutchinson M.I."/>
            <person name="Powell A.J."/>
            <person name="Barry K."/>
            <person name="Miller A.N."/>
            <person name="Grigoriev I.V."/>
            <person name="Debuchy R."/>
            <person name="Gladieux P."/>
            <person name="Hiltunen Thoren M."/>
            <person name="Johannesson H."/>
        </authorList>
    </citation>
    <scope>NUCLEOTIDE SEQUENCE</scope>
    <source>
        <strain evidence="2">CBS 314.62</strain>
    </source>
</reference>